<keyword evidence="1" id="KW-0479">Metal-binding</keyword>
<dbReference type="InterPro" id="IPR001878">
    <property type="entry name" value="Znf_CCHC"/>
</dbReference>
<sequence>MGKPAGNDNENKNGNGEGDGNDLGGAPMTLASFLKVHPSTFRGSLSVANCGRFHPYDLCKLGIGGCFTCGLSGHLAKDCPRGRNLNAGRNQHQGRVFAVNTNDADKGDPLMRGISLIGDKILVALYDTGASHSFNTFDKVEELGLKILELAFDLHVHTPYQAIVTKLGCRHIFQA</sequence>
<proteinExistence type="predicted"/>
<reference evidence="4" key="1">
    <citation type="journal article" date="2016" name="Nat. Genet.">
        <title>The genome sequences of Arachis duranensis and Arachis ipaensis, the diploid ancestors of cultivated peanut.</title>
        <authorList>
            <person name="Bertioli D.J."/>
            <person name="Cannon S.B."/>
            <person name="Froenicke L."/>
            <person name="Huang G."/>
            <person name="Farmer A.D."/>
            <person name="Cannon E.K."/>
            <person name="Liu X."/>
            <person name="Gao D."/>
            <person name="Clevenger J."/>
            <person name="Dash S."/>
            <person name="Ren L."/>
            <person name="Moretzsohn M.C."/>
            <person name="Shirasawa K."/>
            <person name="Huang W."/>
            <person name="Vidigal B."/>
            <person name="Abernathy B."/>
            <person name="Chu Y."/>
            <person name="Niederhuth C.E."/>
            <person name="Umale P."/>
            <person name="Araujo A.C."/>
            <person name="Kozik A."/>
            <person name="Kim K.D."/>
            <person name="Burow M.D."/>
            <person name="Varshney R.K."/>
            <person name="Wang X."/>
            <person name="Zhang X."/>
            <person name="Barkley N."/>
            <person name="Guimaraes P.M."/>
            <person name="Isobe S."/>
            <person name="Guo B."/>
            <person name="Liao B."/>
            <person name="Stalker H.T."/>
            <person name="Schmitz R.J."/>
            <person name="Scheffler B.E."/>
            <person name="Leal-Bertioli S.C."/>
            <person name="Xun X."/>
            <person name="Jackson S.A."/>
            <person name="Michelmore R."/>
            <person name="Ozias-Akins P."/>
        </authorList>
    </citation>
    <scope>NUCLEOTIDE SEQUENCE [LARGE SCALE GENOMIC DNA]</scope>
    <source>
        <strain evidence="4">cv. V14167</strain>
    </source>
</reference>
<dbReference type="Pfam" id="PF00098">
    <property type="entry name" value="zf-CCHC"/>
    <property type="match status" value="1"/>
</dbReference>
<name>A0A6P4C237_ARADU</name>
<feature type="compositionally biased region" description="Low complexity" evidence="2">
    <location>
        <begin position="1"/>
        <end position="14"/>
    </location>
</feature>
<keyword evidence="1" id="KW-0862">Zinc</keyword>
<dbReference type="AlphaFoldDB" id="A0A6P4C237"/>
<dbReference type="Gene3D" id="4.10.60.10">
    <property type="entry name" value="Zinc finger, CCHC-type"/>
    <property type="match status" value="1"/>
</dbReference>
<gene>
    <name evidence="5" type="primary">LOC107466039</name>
</gene>
<dbReference type="RefSeq" id="XP_015940503.1">
    <property type="nucleotide sequence ID" value="XM_016085017.1"/>
</dbReference>
<dbReference type="Proteomes" id="UP000515211">
    <property type="component" value="Chromosome 9"/>
</dbReference>
<dbReference type="GO" id="GO:0008270">
    <property type="term" value="F:zinc ion binding"/>
    <property type="evidence" value="ECO:0007669"/>
    <property type="project" value="UniProtKB-KW"/>
</dbReference>
<organism evidence="4 5">
    <name type="scientific">Arachis duranensis</name>
    <name type="common">Wild peanut</name>
    <dbReference type="NCBI Taxonomy" id="130453"/>
    <lineage>
        <taxon>Eukaryota</taxon>
        <taxon>Viridiplantae</taxon>
        <taxon>Streptophyta</taxon>
        <taxon>Embryophyta</taxon>
        <taxon>Tracheophyta</taxon>
        <taxon>Spermatophyta</taxon>
        <taxon>Magnoliopsida</taxon>
        <taxon>eudicotyledons</taxon>
        <taxon>Gunneridae</taxon>
        <taxon>Pentapetalae</taxon>
        <taxon>rosids</taxon>
        <taxon>fabids</taxon>
        <taxon>Fabales</taxon>
        <taxon>Fabaceae</taxon>
        <taxon>Papilionoideae</taxon>
        <taxon>50 kb inversion clade</taxon>
        <taxon>dalbergioids sensu lato</taxon>
        <taxon>Dalbergieae</taxon>
        <taxon>Pterocarpus clade</taxon>
        <taxon>Arachis</taxon>
    </lineage>
</organism>
<dbReference type="GO" id="GO:0003676">
    <property type="term" value="F:nucleic acid binding"/>
    <property type="evidence" value="ECO:0007669"/>
    <property type="project" value="InterPro"/>
</dbReference>
<dbReference type="SUPFAM" id="SSF57756">
    <property type="entry name" value="Retrovirus zinc finger-like domains"/>
    <property type="match status" value="1"/>
</dbReference>
<accession>A0A6P4C237</accession>
<protein>
    <submittedName>
        <fullName evidence="5">Uncharacterized protein LOC107466039</fullName>
    </submittedName>
</protein>
<evidence type="ECO:0000313" key="5">
    <source>
        <dbReference type="RefSeq" id="XP_015940503.1"/>
    </source>
</evidence>
<dbReference type="InterPro" id="IPR036875">
    <property type="entry name" value="Znf_CCHC_sf"/>
</dbReference>
<evidence type="ECO:0000259" key="3">
    <source>
        <dbReference type="PROSITE" id="PS50158"/>
    </source>
</evidence>
<dbReference type="GeneID" id="107466039"/>
<dbReference type="SMART" id="SM00343">
    <property type="entry name" value="ZnF_C2HC"/>
    <property type="match status" value="1"/>
</dbReference>
<dbReference type="PROSITE" id="PS50158">
    <property type="entry name" value="ZF_CCHC"/>
    <property type="match status" value="1"/>
</dbReference>
<feature type="domain" description="CCHC-type" evidence="3">
    <location>
        <begin position="66"/>
        <end position="81"/>
    </location>
</feature>
<dbReference type="OrthoDB" id="1751882at2759"/>
<feature type="region of interest" description="Disordered" evidence="2">
    <location>
        <begin position="1"/>
        <end position="22"/>
    </location>
</feature>
<keyword evidence="4" id="KW-1185">Reference proteome</keyword>
<keyword evidence="1" id="KW-0863">Zinc-finger</keyword>
<evidence type="ECO:0000313" key="4">
    <source>
        <dbReference type="Proteomes" id="UP000515211"/>
    </source>
</evidence>
<evidence type="ECO:0000256" key="1">
    <source>
        <dbReference type="PROSITE-ProRule" id="PRU00047"/>
    </source>
</evidence>
<evidence type="ECO:0000256" key="2">
    <source>
        <dbReference type="SAM" id="MobiDB-lite"/>
    </source>
</evidence>
<dbReference type="Pfam" id="PF08284">
    <property type="entry name" value="RVP_2"/>
    <property type="match status" value="1"/>
</dbReference>
<dbReference type="KEGG" id="adu:107466039"/>
<reference evidence="5" key="2">
    <citation type="submission" date="2025-08" db="UniProtKB">
        <authorList>
            <consortium name="RefSeq"/>
        </authorList>
    </citation>
    <scope>IDENTIFICATION</scope>
    <source>
        <tissue evidence="5">Whole plant</tissue>
    </source>
</reference>